<feature type="signal peptide" evidence="5">
    <location>
        <begin position="1"/>
        <end position="26"/>
    </location>
</feature>
<dbReference type="InterPro" id="IPR013740">
    <property type="entry name" value="Redoxin"/>
</dbReference>
<gene>
    <name evidence="7" type="primary">resA</name>
    <name evidence="7" type="ORF">GURASL_12940</name>
</gene>
<dbReference type="InterPro" id="IPR050553">
    <property type="entry name" value="Thioredoxin_ResA/DsbE_sf"/>
</dbReference>
<keyword evidence="2" id="KW-0201">Cytochrome c-type biogenesis</keyword>
<accession>A0ABM8EIX1</accession>
<dbReference type="Proteomes" id="UP001317705">
    <property type="component" value="Chromosome"/>
</dbReference>
<comment type="subcellular location">
    <subcellularLocation>
        <location evidence="1">Cell envelope</location>
    </subcellularLocation>
</comment>
<dbReference type="EMBL" id="AP027151">
    <property type="protein sequence ID" value="BDV42371.1"/>
    <property type="molecule type" value="Genomic_DNA"/>
</dbReference>
<evidence type="ECO:0000256" key="5">
    <source>
        <dbReference type="SAM" id="SignalP"/>
    </source>
</evidence>
<proteinExistence type="predicted"/>
<protein>
    <submittedName>
        <fullName evidence="7">Thioredoxin</fullName>
    </submittedName>
</protein>
<keyword evidence="8" id="KW-1185">Reference proteome</keyword>
<dbReference type="PANTHER" id="PTHR42852:SF6">
    <property type="entry name" value="THIOL:DISULFIDE INTERCHANGE PROTEIN DSBE"/>
    <property type="match status" value="1"/>
</dbReference>
<dbReference type="Pfam" id="PF08534">
    <property type="entry name" value="Redoxin"/>
    <property type="match status" value="1"/>
</dbReference>
<dbReference type="RefSeq" id="WP_282002793.1">
    <property type="nucleotide sequence ID" value="NZ_AP027151.1"/>
</dbReference>
<name>A0ABM8EIX1_9BACT</name>
<dbReference type="PROSITE" id="PS51257">
    <property type="entry name" value="PROKAR_LIPOPROTEIN"/>
    <property type="match status" value="1"/>
</dbReference>
<evidence type="ECO:0000256" key="2">
    <source>
        <dbReference type="ARBA" id="ARBA00022748"/>
    </source>
</evidence>
<feature type="domain" description="Thioredoxin" evidence="6">
    <location>
        <begin position="29"/>
        <end position="170"/>
    </location>
</feature>
<dbReference type="PANTHER" id="PTHR42852">
    <property type="entry name" value="THIOL:DISULFIDE INTERCHANGE PROTEIN DSBE"/>
    <property type="match status" value="1"/>
</dbReference>
<feature type="chain" id="PRO_5045240162" evidence="5">
    <location>
        <begin position="27"/>
        <end position="173"/>
    </location>
</feature>
<reference evidence="7 8" key="1">
    <citation type="submission" date="2022-12" db="EMBL/GenBank/DDBJ databases">
        <title>Polyphasic characterization of Geotalea uranireducens NIT-SL11 newly isolated from a complex of sewage sludge and microbially reduced graphene oxide.</title>
        <authorList>
            <person name="Xie L."/>
            <person name="Yoshida N."/>
            <person name="Meng L."/>
        </authorList>
    </citation>
    <scope>NUCLEOTIDE SEQUENCE [LARGE SCALE GENOMIC DNA]</scope>
    <source>
        <strain evidence="7 8">NIT-SL11</strain>
    </source>
</reference>
<dbReference type="PROSITE" id="PS00194">
    <property type="entry name" value="THIOREDOXIN_1"/>
    <property type="match status" value="1"/>
</dbReference>
<dbReference type="SUPFAM" id="SSF52833">
    <property type="entry name" value="Thioredoxin-like"/>
    <property type="match status" value="1"/>
</dbReference>
<dbReference type="PROSITE" id="PS51352">
    <property type="entry name" value="THIOREDOXIN_2"/>
    <property type="match status" value="1"/>
</dbReference>
<keyword evidence="3" id="KW-1015">Disulfide bond</keyword>
<dbReference type="InterPro" id="IPR017937">
    <property type="entry name" value="Thioredoxin_CS"/>
</dbReference>
<evidence type="ECO:0000256" key="4">
    <source>
        <dbReference type="ARBA" id="ARBA00023284"/>
    </source>
</evidence>
<dbReference type="InterPro" id="IPR013766">
    <property type="entry name" value="Thioredoxin_domain"/>
</dbReference>
<sequence>MRGIFVRLLPLLLVLTLTGCSREQTAKPAIEGNPAPNFTLNTLDGKSVTLADLRGQVVLVNFWATWCPPCRAEIPSLMRLNAAMAGKPFRMLCISIDEGGAVAVQQFFRSSGMMLPALLDTDKKAGLAYGITGVPETFVIDKGGVILKKVVGGMEWDQPEVVAYLNDLTSKPR</sequence>
<evidence type="ECO:0000256" key="1">
    <source>
        <dbReference type="ARBA" id="ARBA00004196"/>
    </source>
</evidence>
<evidence type="ECO:0000313" key="8">
    <source>
        <dbReference type="Proteomes" id="UP001317705"/>
    </source>
</evidence>
<keyword evidence="4" id="KW-0676">Redox-active center</keyword>
<organism evidence="7 8">
    <name type="scientific">Geotalea uraniireducens</name>
    <dbReference type="NCBI Taxonomy" id="351604"/>
    <lineage>
        <taxon>Bacteria</taxon>
        <taxon>Pseudomonadati</taxon>
        <taxon>Thermodesulfobacteriota</taxon>
        <taxon>Desulfuromonadia</taxon>
        <taxon>Geobacterales</taxon>
        <taxon>Geobacteraceae</taxon>
        <taxon>Geotalea</taxon>
    </lineage>
</organism>
<dbReference type="InterPro" id="IPR036249">
    <property type="entry name" value="Thioredoxin-like_sf"/>
</dbReference>
<evidence type="ECO:0000313" key="7">
    <source>
        <dbReference type="EMBL" id="BDV42371.1"/>
    </source>
</evidence>
<dbReference type="Gene3D" id="3.40.30.10">
    <property type="entry name" value="Glutaredoxin"/>
    <property type="match status" value="1"/>
</dbReference>
<evidence type="ECO:0000256" key="3">
    <source>
        <dbReference type="ARBA" id="ARBA00023157"/>
    </source>
</evidence>
<keyword evidence="5" id="KW-0732">Signal</keyword>
<evidence type="ECO:0000259" key="6">
    <source>
        <dbReference type="PROSITE" id="PS51352"/>
    </source>
</evidence>
<dbReference type="CDD" id="cd02966">
    <property type="entry name" value="TlpA_like_family"/>
    <property type="match status" value="1"/>
</dbReference>